<organism evidence="2 3">
    <name type="scientific">Arcobacter acticola</name>
    <dbReference type="NCBI Taxonomy" id="1849015"/>
    <lineage>
        <taxon>Bacteria</taxon>
        <taxon>Pseudomonadati</taxon>
        <taxon>Campylobacterota</taxon>
        <taxon>Epsilonproteobacteria</taxon>
        <taxon>Campylobacterales</taxon>
        <taxon>Arcobacteraceae</taxon>
        <taxon>Arcobacter</taxon>
    </lineage>
</organism>
<dbReference type="PROSITE" id="PS50088">
    <property type="entry name" value="ANK_REPEAT"/>
    <property type="match status" value="1"/>
</dbReference>
<sequence>MSNNHLINSNLNQHLFKNIFNTLIHKDQWETIIEIFTLGIVDINIKDDRGRNSLFWAIHKNKTDIIKKLISLNINTKEVSPNLSAMNYAVYQDNVKVIKCLKNCGLNLNEIDDINSTPLIYAVLYNKLNSINYLIENGANLNHEDFLGNSAFSLAHDLKIKFLIEKFRNLEIQDK</sequence>
<dbReference type="AlphaFoldDB" id="A0A6M8EIW4"/>
<dbReference type="SUPFAM" id="SSF48403">
    <property type="entry name" value="Ankyrin repeat"/>
    <property type="match status" value="1"/>
</dbReference>
<dbReference type="KEGG" id="paco:AACT_0655"/>
<reference evidence="2 3" key="1">
    <citation type="submission" date="2019-08" db="EMBL/GenBank/DDBJ databases">
        <title>Complete genome sequence of Arcobacter acticola.</title>
        <authorList>
            <person name="Miller W."/>
        </authorList>
    </citation>
    <scope>NUCLEOTIDE SEQUENCE [LARGE SCALE GENOMIC DNA]</scope>
    <source>
        <strain evidence="2 3">KCTC 52212</strain>
    </source>
</reference>
<evidence type="ECO:0000256" key="1">
    <source>
        <dbReference type="PROSITE-ProRule" id="PRU00023"/>
    </source>
</evidence>
<dbReference type="SMART" id="SM00248">
    <property type="entry name" value="ANK"/>
    <property type="match status" value="3"/>
</dbReference>
<dbReference type="RefSeq" id="WP_172124946.1">
    <property type="nucleotide sequence ID" value="NZ_CP042652.1"/>
</dbReference>
<dbReference type="InterPro" id="IPR036770">
    <property type="entry name" value="Ankyrin_rpt-contain_sf"/>
</dbReference>
<dbReference type="Gene3D" id="1.25.40.20">
    <property type="entry name" value="Ankyrin repeat-containing domain"/>
    <property type="match status" value="1"/>
</dbReference>
<dbReference type="Proteomes" id="UP000503483">
    <property type="component" value="Chromosome"/>
</dbReference>
<dbReference type="PANTHER" id="PTHR44207">
    <property type="entry name" value="SURFACE ANTIGEN BSPA-LIKE-RELATED"/>
    <property type="match status" value="1"/>
</dbReference>
<evidence type="ECO:0000313" key="2">
    <source>
        <dbReference type="EMBL" id="QKE27859.1"/>
    </source>
</evidence>
<feature type="repeat" description="ANK" evidence="1">
    <location>
        <begin position="114"/>
        <end position="146"/>
    </location>
</feature>
<dbReference type="Pfam" id="PF12796">
    <property type="entry name" value="Ank_2"/>
    <property type="match status" value="1"/>
</dbReference>
<proteinExistence type="predicted"/>
<keyword evidence="3" id="KW-1185">Reference proteome</keyword>
<dbReference type="PROSITE" id="PS50297">
    <property type="entry name" value="ANK_REP_REGION"/>
    <property type="match status" value="1"/>
</dbReference>
<dbReference type="InterPro" id="IPR002110">
    <property type="entry name" value="Ankyrin_rpt"/>
</dbReference>
<evidence type="ECO:0000313" key="3">
    <source>
        <dbReference type="Proteomes" id="UP000503483"/>
    </source>
</evidence>
<accession>A0A6M8EIW4</accession>
<protein>
    <submittedName>
        <fullName evidence="2">Ankyrin domain-containing protein</fullName>
    </submittedName>
</protein>
<gene>
    <name evidence="2" type="ORF">AACT_0655</name>
</gene>
<keyword evidence="1" id="KW-0040">ANK repeat</keyword>
<name>A0A6M8EIW4_9BACT</name>
<dbReference type="EMBL" id="CP042652">
    <property type="protein sequence ID" value="QKE27859.1"/>
    <property type="molecule type" value="Genomic_DNA"/>
</dbReference>